<organism evidence="2 3">
    <name type="scientific">Crossiella cryophila</name>
    <dbReference type="NCBI Taxonomy" id="43355"/>
    <lineage>
        <taxon>Bacteria</taxon>
        <taxon>Bacillati</taxon>
        <taxon>Actinomycetota</taxon>
        <taxon>Actinomycetes</taxon>
        <taxon>Pseudonocardiales</taxon>
        <taxon>Pseudonocardiaceae</taxon>
        <taxon>Crossiella</taxon>
    </lineage>
</organism>
<comment type="caution">
    <text evidence="2">The sequence shown here is derived from an EMBL/GenBank/DDBJ whole genome shotgun (WGS) entry which is preliminary data.</text>
</comment>
<protein>
    <recommendedName>
        <fullName evidence="4">Dirigent protein</fullName>
    </recommendedName>
</protein>
<dbReference type="RefSeq" id="WP_185001846.1">
    <property type="nucleotide sequence ID" value="NZ_BAAAUI010000021.1"/>
</dbReference>
<proteinExistence type="predicted"/>
<accession>A0A7W7C7K5</accession>
<dbReference type="Gene3D" id="2.40.480.10">
    <property type="entry name" value="Allene oxide cyclase-like"/>
    <property type="match status" value="1"/>
</dbReference>
<name>A0A7W7C7K5_9PSEU</name>
<feature type="signal peptide" evidence="1">
    <location>
        <begin position="1"/>
        <end position="22"/>
    </location>
</feature>
<dbReference type="InterPro" id="IPR044859">
    <property type="entry name" value="Allene_oxi_cyc_Dirigent"/>
</dbReference>
<feature type="chain" id="PRO_5030871391" description="Dirigent protein" evidence="1">
    <location>
        <begin position="23"/>
        <end position="151"/>
    </location>
</feature>
<sequence length="151" mass="15971">MRRIAALAALLAAVAVSPAATATPGTTLNFTATRKLITLPQFPVPGTGYAVQSELANTDGSAAGKLTINCTVVALTVDLPPLIEAQCLHIFRFQDNAEIHTTARVTRKLASQETHRAAIVGGTGRFRGIEGEGTIVFDTETTVKYSLDYDV</sequence>
<dbReference type="EMBL" id="JACHMH010000001">
    <property type="protein sequence ID" value="MBB4675956.1"/>
    <property type="molecule type" value="Genomic_DNA"/>
</dbReference>
<gene>
    <name evidence="2" type="ORF">HNR67_002074</name>
</gene>
<evidence type="ECO:0000313" key="3">
    <source>
        <dbReference type="Proteomes" id="UP000533598"/>
    </source>
</evidence>
<keyword evidence="3" id="KW-1185">Reference proteome</keyword>
<evidence type="ECO:0000313" key="2">
    <source>
        <dbReference type="EMBL" id="MBB4675956.1"/>
    </source>
</evidence>
<dbReference type="Proteomes" id="UP000533598">
    <property type="component" value="Unassembled WGS sequence"/>
</dbReference>
<evidence type="ECO:0008006" key="4">
    <source>
        <dbReference type="Google" id="ProtNLM"/>
    </source>
</evidence>
<evidence type="ECO:0000256" key="1">
    <source>
        <dbReference type="SAM" id="SignalP"/>
    </source>
</evidence>
<dbReference type="AlphaFoldDB" id="A0A7W7C7K5"/>
<reference evidence="2 3" key="1">
    <citation type="submission" date="2020-08" db="EMBL/GenBank/DDBJ databases">
        <title>Sequencing the genomes of 1000 actinobacteria strains.</title>
        <authorList>
            <person name="Klenk H.-P."/>
        </authorList>
    </citation>
    <scope>NUCLEOTIDE SEQUENCE [LARGE SCALE GENOMIC DNA]</scope>
    <source>
        <strain evidence="2 3">DSM 44230</strain>
    </source>
</reference>
<keyword evidence="1" id="KW-0732">Signal</keyword>